<dbReference type="InterPro" id="IPR036756">
    <property type="entry name" value="H/ACA_rnp_Nop10_sf"/>
</dbReference>
<dbReference type="Pfam" id="PF04135">
    <property type="entry name" value="Nop10p"/>
    <property type="match status" value="1"/>
</dbReference>
<evidence type="ECO:0000256" key="1">
    <source>
        <dbReference type="ARBA" id="ARBA00009462"/>
    </source>
</evidence>
<dbReference type="GO" id="GO:0031120">
    <property type="term" value="P:snRNA pseudouridine synthesis"/>
    <property type="evidence" value="ECO:0007669"/>
    <property type="project" value="TreeGrafter"/>
</dbReference>
<name>A0A1I7W5V4_LOALO</name>
<feature type="transmembrane region" description="Helical" evidence="7">
    <location>
        <begin position="151"/>
        <end position="171"/>
    </location>
</feature>
<organism evidence="8 9">
    <name type="scientific">Loa loa</name>
    <name type="common">Eye worm</name>
    <name type="synonym">Filaria loa</name>
    <dbReference type="NCBI Taxonomy" id="7209"/>
    <lineage>
        <taxon>Eukaryota</taxon>
        <taxon>Metazoa</taxon>
        <taxon>Ecdysozoa</taxon>
        <taxon>Nematoda</taxon>
        <taxon>Chromadorea</taxon>
        <taxon>Rhabditida</taxon>
        <taxon>Spirurina</taxon>
        <taxon>Spiruromorpha</taxon>
        <taxon>Filarioidea</taxon>
        <taxon>Onchocercidae</taxon>
        <taxon>Loa</taxon>
    </lineage>
</organism>
<evidence type="ECO:0000313" key="8">
    <source>
        <dbReference type="Proteomes" id="UP000095285"/>
    </source>
</evidence>
<reference evidence="8" key="1">
    <citation type="submission" date="2012-04" db="EMBL/GenBank/DDBJ databases">
        <title>The Genome Sequence of Loa loa.</title>
        <authorList>
            <consortium name="The Broad Institute Genome Sequencing Platform"/>
            <consortium name="Broad Institute Genome Sequencing Center for Infectious Disease"/>
            <person name="Nutman T.B."/>
            <person name="Fink D.L."/>
            <person name="Russ C."/>
            <person name="Young S."/>
            <person name="Zeng Q."/>
            <person name="Gargeya S."/>
            <person name="Alvarado L."/>
            <person name="Berlin A."/>
            <person name="Chapman S.B."/>
            <person name="Chen Z."/>
            <person name="Freedman E."/>
            <person name="Gellesch M."/>
            <person name="Goldberg J."/>
            <person name="Griggs A."/>
            <person name="Gujja S."/>
            <person name="Heilman E.R."/>
            <person name="Heiman D."/>
            <person name="Howarth C."/>
            <person name="Mehta T."/>
            <person name="Neiman D."/>
            <person name="Pearson M."/>
            <person name="Roberts A."/>
            <person name="Saif S."/>
            <person name="Shea T."/>
            <person name="Shenoy N."/>
            <person name="Sisk P."/>
            <person name="Stolte C."/>
            <person name="Sykes S."/>
            <person name="White J."/>
            <person name="Yandava C."/>
            <person name="Haas B."/>
            <person name="Henn M.R."/>
            <person name="Nusbaum C."/>
            <person name="Birren B."/>
        </authorList>
    </citation>
    <scope>NUCLEOTIDE SEQUENCE [LARGE SCALE GENOMIC DNA]</scope>
</reference>
<evidence type="ECO:0000256" key="5">
    <source>
        <dbReference type="ARBA" id="ARBA00030185"/>
    </source>
</evidence>
<reference evidence="9" key="2">
    <citation type="submission" date="2016-11" db="UniProtKB">
        <authorList>
            <consortium name="WormBaseParasite"/>
        </authorList>
    </citation>
    <scope>IDENTIFICATION</scope>
</reference>
<dbReference type="Gene3D" id="2.20.28.40">
    <property type="entry name" value="H/ACA ribonucleoprotein complex, subunit Nop10"/>
    <property type="match status" value="1"/>
</dbReference>
<comment type="similarity">
    <text evidence="1">Belongs to the NOP10 family.</text>
</comment>
<evidence type="ECO:0000256" key="3">
    <source>
        <dbReference type="ARBA" id="ARBA00022552"/>
    </source>
</evidence>
<keyword evidence="7" id="KW-0812">Transmembrane</keyword>
<dbReference type="InterPro" id="IPR007264">
    <property type="entry name" value="H/ACA_rnp_Nop10"/>
</dbReference>
<sequence>MVGNGCWASEDIGDISSVSLLLLILYPDEINNFHKAKMKLHLSIKRPFSLRLGLWVRNYSENRSDIWCVMYLKFYLDEEGNRIYTLKGTDPQGRQTQSAHPARFSPEDKNSKYRIIIKKRFVWEWRRKWRQYIRNRRPPSRATYQQLTKRYTRVSFVLFVIGWHIIGFVIWKKVEKWREDNPQERVLLSEMPKKGFMEFAEEEEGGIDFKGDE</sequence>
<dbReference type="GO" id="GO:0031429">
    <property type="term" value="C:box H/ACA snoRNP complex"/>
    <property type="evidence" value="ECO:0007669"/>
    <property type="project" value="TreeGrafter"/>
</dbReference>
<dbReference type="WBParaSite" id="EN70_9938">
    <property type="protein sequence ID" value="EN70_9938"/>
    <property type="gene ID" value="EN70_9938"/>
</dbReference>
<dbReference type="GO" id="GO:0030515">
    <property type="term" value="F:snoRNA binding"/>
    <property type="evidence" value="ECO:0007669"/>
    <property type="project" value="InterPro"/>
</dbReference>
<dbReference type="STRING" id="7209.A0A1I7W5V4"/>
<evidence type="ECO:0000256" key="7">
    <source>
        <dbReference type="SAM" id="Phobius"/>
    </source>
</evidence>
<dbReference type="GO" id="GO:1904874">
    <property type="term" value="P:positive regulation of telomerase RNA localization to Cajal body"/>
    <property type="evidence" value="ECO:0007669"/>
    <property type="project" value="TreeGrafter"/>
</dbReference>
<dbReference type="SUPFAM" id="SSF144210">
    <property type="entry name" value="Nop10-like SnoRNP"/>
    <property type="match status" value="1"/>
</dbReference>
<dbReference type="PANTHER" id="PTHR13305">
    <property type="entry name" value="RIBOSOME BIOGENESIS PROTEIN NOP10"/>
    <property type="match status" value="1"/>
</dbReference>
<keyword evidence="3" id="KW-0698">rRNA processing</keyword>
<evidence type="ECO:0000313" key="9">
    <source>
        <dbReference type="WBParaSite" id="EN70_9938"/>
    </source>
</evidence>
<dbReference type="GO" id="GO:0031118">
    <property type="term" value="P:rRNA pseudouridine synthesis"/>
    <property type="evidence" value="ECO:0007669"/>
    <property type="project" value="TreeGrafter"/>
</dbReference>
<evidence type="ECO:0000256" key="4">
    <source>
        <dbReference type="ARBA" id="ARBA00023274"/>
    </source>
</evidence>
<dbReference type="GO" id="GO:0070034">
    <property type="term" value="F:telomerase RNA binding"/>
    <property type="evidence" value="ECO:0007669"/>
    <property type="project" value="TreeGrafter"/>
</dbReference>
<keyword evidence="7" id="KW-0472">Membrane</keyword>
<accession>A0A1I7W5V4</accession>
<evidence type="ECO:0000256" key="6">
    <source>
        <dbReference type="SAM" id="MobiDB-lite"/>
    </source>
</evidence>
<evidence type="ECO:0000256" key="2">
    <source>
        <dbReference type="ARBA" id="ARBA00022517"/>
    </source>
</evidence>
<keyword evidence="4" id="KW-0687">Ribonucleoprotein</keyword>
<feature type="region of interest" description="Disordered" evidence="6">
    <location>
        <begin position="87"/>
        <end position="107"/>
    </location>
</feature>
<keyword evidence="8" id="KW-1185">Reference proteome</keyword>
<dbReference type="PANTHER" id="PTHR13305:SF0">
    <property type="entry name" value="H_ACA RIBONUCLEOPROTEIN COMPLEX SUBUNIT 3"/>
    <property type="match status" value="1"/>
</dbReference>
<keyword evidence="2" id="KW-0690">Ribosome biogenesis</keyword>
<dbReference type="AlphaFoldDB" id="A0A1I7W5V4"/>
<proteinExistence type="inferred from homology"/>
<keyword evidence="7" id="KW-1133">Transmembrane helix</keyword>
<protein>
    <recommendedName>
        <fullName evidence="5">Nucleolar protein 10</fullName>
    </recommendedName>
</protein>
<dbReference type="Proteomes" id="UP000095285">
    <property type="component" value="Unassembled WGS sequence"/>
</dbReference>